<evidence type="ECO:0000313" key="5">
    <source>
        <dbReference type="Proteomes" id="UP000286134"/>
    </source>
</evidence>
<dbReference type="Pfam" id="PF07047">
    <property type="entry name" value="OPA3"/>
    <property type="match status" value="1"/>
</dbReference>
<name>A0A420HMF5_9PEZI</name>
<reference evidence="4 5" key="1">
    <citation type="journal article" date="2018" name="BMC Genomics">
        <title>Comparative genome analyses reveal sequence features reflecting distinct modes of host-adaptation between dicot and monocot powdery mildew.</title>
        <authorList>
            <person name="Wu Y."/>
            <person name="Ma X."/>
            <person name="Pan Z."/>
            <person name="Kale S.D."/>
            <person name="Song Y."/>
            <person name="King H."/>
            <person name="Zhang Q."/>
            <person name="Presley C."/>
            <person name="Deng X."/>
            <person name="Wei C.I."/>
            <person name="Xiao S."/>
        </authorList>
    </citation>
    <scope>NUCLEOTIDE SEQUENCE [LARGE SCALE GENOMIC DNA]</scope>
    <source>
        <strain evidence="4">UMSG2</strain>
    </source>
</reference>
<organism evidence="4 5">
    <name type="scientific">Erysiphe neolycopersici</name>
    <dbReference type="NCBI Taxonomy" id="212602"/>
    <lineage>
        <taxon>Eukaryota</taxon>
        <taxon>Fungi</taxon>
        <taxon>Dikarya</taxon>
        <taxon>Ascomycota</taxon>
        <taxon>Pezizomycotina</taxon>
        <taxon>Leotiomycetes</taxon>
        <taxon>Erysiphales</taxon>
        <taxon>Erysiphaceae</taxon>
        <taxon>Erysiphe</taxon>
    </lineage>
</organism>
<dbReference type="PANTHER" id="PTHR12499:SF0">
    <property type="entry name" value="OPTIC ATROPHY 3 PROTEIN"/>
    <property type="match status" value="1"/>
</dbReference>
<comment type="caution">
    <text evidence="4">The sequence shown here is derived from an EMBL/GenBank/DDBJ whole genome shotgun (WGS) entry which is preliminary data.</text>
</comment>
<gene>
    <name evidence="4" type="ORF">OnM2_066042</name>
</gene>
<feature type="coiled-coil region" evidence="3">
    <location>
        <begin position="158"/>
        <end position="185"/>
    </location>
</feature>
<dbReference type="GO" id="GO:0019216">
    <property type="term" value="P:regulation of lipid metabolic process"/>
    <property type="evidence" value="ECO:0007669"/>
    <property type="project" value="TreeGrafter"/>
</dbReference>
<evidence type="ECO:0000313" key="4">
    <source>
        <dbReference type="EMBL" id="RKF58618.1"/>
    </source>
</evidence>
<dbReference type="Proteomes" id="UP000286134">
    <property type="component" value="Unassembled WGS sequence"/>
</dbReference>
<dbReference type="EMBL" id="MCFK01006652">
    <property type="protein sequence ID" value="RKF58618.1"/>
    <property type="molecule type" value="Genomic_DNA"/>
</dbReference>
<accession>A0A420HMF5</accession>
<keyword evidence="2 3" id="KW-0175">Coiled coil</keyword>
<proteinExistence type="inferred from homology"/>
<keyword evidence="5" id="KW-1185">Reference proteome</keyword>
<comment type="similarity">
    <text evidence="1">Belongs to the OPA3 family.</text>
</comment>
<evidence type="ECO:0000256" key="3">
    <source>
        <dbReference type="SAM" id="Coils"/>
    </source>
</evidence>
<protein>
    <submittedName>
        <fullName evidence="4">Putative opa3-like protein</fullName>
    </submittedName>
</protein>
<sequence length="203" mass="23532">MASLPLFKLASLFVRHISKYGGNWIKSQAQEHPRFRVYAERYGQKMHQINMRMAVTLLKDTVAEKRVKDRSEPFVNKTEQNNMGEMKNLKDTAKEKPIPKNVPISVWKRKFRPLPEGKAVELFANVLGDTFVLLVAGTLISYEYVRTKGKPDINAEKIAELYNKLEELDRRERALENVNNDVKTKVEALEITLFEVKDNKIKK</sequence>
<dbReference type="OrthoDB" id="2129069at2759"/>
<dbReference type="GO" id="GO:0005739">
    <property type="term" value="C:mitochondrion"/>
    <property type="evidence" value="ECO:0007669"/>
    <property type="project" value="TreeGrafter"/>
</dbReference>
<evidence type="ECO:0000256" key="1">
    <source>
        <dbReference type="ARBA" id="ARBA00007584"/>
    </source>
</evidence>
<dbReference type="InterPro" id="IPR010754">
    <property type="entry name" value="OPA3-like"/>
</dbReference>
<dbReference type="PANTHER" id="PTHR12499">
    <property type="entry name" value="OPTIC ATROPHY 3 PROTEIN OPA3"/>
    <property type="match status" value="1"/>
</dbReference>
<evidence type="ECO:0000256" key="2">
    <source>
        <dbReference type="ARBA" id="ARBA00023054"/>
    </source>
</evidence>
<dbReference type="AlphaFoldDB" id="A0A420HMF5"/>